<proteinExistence type="inferred from homology"/>
<feature type="transmembrane region" description="Helical" evidence="6">
    <location>
        <begin position="256"/>
        <end position="275"/>
    </location>
</feature>
<protein>
    <submittedName>
        <fullName evidence="8">DMT family transporter</fullName>
    </submittedName>
</protein>
<accession>A0A9D9EQ44</accession>
<sequence>METNFRLKAGGHAGLLWGYVAGIVTGVTYGLNPLFAVPLMKQGVSVDSILFFRYFLAVVILGCWMVARRESFRVSGHQIRRLLILGLLFSLSSFTLFEAYNYIPSGIATTIVFLYPVLVALIMMVLKVYPTWQVWVAIIATFAGVLFLSRSDGTQILQWKGLALSFASALSYAMFIVIINRSRSVHLISNTLLTFYALLTGVVLYSLYALVQHIPLTAGLHGFSSWANLAGLAVLPTIVSTATLAMATRIIGATRASVLGVFEPVTAILVGALAFGESITVNVVVGIVLTMAAIVFMIVSPGKKQLR</sequence>
<dbReference type="AlphaFoldDB" id="A0A9D9EQ44"/>
<feature type="domain" description="EamA" evidence="7">
    <location>
        <begin position="160"/>
        <end position="298"/>
    </location>
</feature>
<feature type="transmembrane region" description="Helical" evidence="6">
    <location>
        <begin position="103"/>
        <end position="125"/>
    </location>
</feature>
<feature type="transmembrane region" description="Helical" evidence="6">
    <location>
        <begin position="12"/>
        <end position="31"/>
    </location>
</feature>
<feature type="transmembrane region" description="Helical" evidence="6">
    <location>
        <begin position="223"/>
        <end position="244"/>
    </location>
</feature>
<evidence type="ECO:0000259" key="7">
    <source>
        <dbReference type="Pfam" id="PF00892"/>
    </source>
</evidence>
<evidence type="ECO:0000256" key="4">
    <source>
        <dbReference type="ARBA" id="ARBA00022989"/>
    </source>
</evidence>
<feature type="transmembrane region" description="Helical" evidence="6">
    <location>
        <begin position="161"/>
        <end position="179"/>
    </location>
</feature>
<dbReference type="SUPFAM" id="SSF103481">
    <property type="entry name" value="Multidrug resistance efflux transporter EmrE"/>
    <property type="match status" value="2"/>
</dbReference>
<feature type="transmembrane region" description="Helical" evidence="6">
    <location>
        <begin position="132"/>
        <end position="149"/>
    </location>
</feature>
<reference evidence="8" key="1">
    <citation type="submission" date="2020-10" db="EMBL/GenBank/DDBJ databases">
        <authorList>
            <person name="Gilroy R."/>
        </authorList>
    </citation>
    <scope>NUCLEOTIDE SEQUENCE</scope>
    <source>
        <strain evidence="8">20514</strain>
    </source>
</reference>
<dbReference type="Proteomes" id="UP000810252">
    <property type="component" value="Unassembled WGS sequence"/>
</dbReference>
<reference evidence="8" key="2">
    <citation type="journal article" date="2021" name="PeerJ">
        <title>Extensive microbial diversity within the chicken gut microbiome revealed by metagenomics and culture.</title>
        <authorList>
            <person name="Gilroy R."/>
            <person name="Ravi A."/>
            <person name="Getino M."/>
            <person name="Pursley I."/>
            <person name="Horton D.L."/>
            <person name="Alikhan N.F."/>
            <person name="Baker D."/>
            <person name="Gharbi K."/>
            <person name="Hall N."/>
            <person name="Watson M."/>
            <person name="Adriaenssens E.M."/>
            <person name="Foster-Nyarko E."/>
            <person name="Jarju S."/>
            <person name="Secka A."/>
            <person name="Antonio M."/>
            <person name="Oren A."/>
            <person name="Chaudhuri R.R."/>
            <person name="La Ragione R."/>
            <person name="Hildebrand F."/>
            <person name="Pallen M.J."/>
        </authorList>
    </citation>
    <scope>NUCLEOTIDE SEQUENCE</scope>
    <source>
        <strain evidence="8">20514</strain>
    </source>
</reference>
<evidence type="ECO:0000256" key="5">
    <source>
        <dbReference type="ARBA" id="ARBA00023136"/>
    </source>
</evidence>
<comment type="caution">
    <text evidence="8">The sequence shown here is derived from an EMBL/GenBank/DDBJ whole genome shotgun (WGS) entry which is preliminary data.</text>
</comment>
<gene>
    <name evidence="8" type="ORF">IAC29_08015</name>
</gene>
<organism evidence="8 9">
    <name type="scientific">Candidatus Cryptobacteroides merdigallinarum</name>
    <dbReference type="NCBI Taxonomy" id="2840770"/>
    <lineage>
        <taxon>Bacteria</taxon>
        <taxon>Pseudomonadati</taxon>
        <taxon>Bacteroidota</taxon>
        <taxon>Bacteroidia</taxon>
        <taxon>Bacteroidales</taxon>
        <taxon>Candidatus Cryptobacteroides</taxon>
    </lineage>
</organism>
<dbReference type="InterPro" id="IPR000620">
    <property type="entry name" value="EamA_dom"/>
</dbReference>
<dbReference type="PANTHER" id="PTHR32322:SF2">
    <property type="entry name" value="EAMA DOMAIN-CONTAINING PROTEIN"/>
    <property type="match status" value="1"/>
</dbReference>
<feature type="transmembrane region" description="Helical" evidence="6">
    <location>
        <begin position="51"/>
        <end position="67"/>
    </location>
</feature>
<evidence type="ECO:0000313" key="9">
    <source>
        <dbReference type="Proteomes" id="UP000810252"/>
    </source>
</evidence>
<feature type="transmembrane region" description="Helical" evidence="6">
    <location>
        <begin position="191"/>
        <end position="211"/>
    </location>
</feature>
<dbReference type="InterPro" id="IPR050638">
    <property type="entry name" value="AA-Vitamin_Transporters"/>
</dbReference>
<feature type="domain" description="EamA" evidence="7">
    <location>
        <begin position="16"/>
        <end position="149"/>
    </location>
</feature>
<feature type="transmembrane region" description="Helical" evidence="6">
    <location>
        <begin position="281"/>
        <end position="299"/>
    </location>
</feature>
<feature type="transmembrane region" description="Helical" evidence="6">
    <location>
        <begin position="79"/>
        <end position="97"/>
    </location>
</feature>
<evidence type="ECO:0000256" key="3">
    <source>
        <dbReference type="ARBA" id="ARBA00022692"/>
    </source>
</evidence>
<evidence type="ECO:0000256" key="6">
    <source>
        <dbReference type="SAM" id="Phobius"/>
    </source>
</evidence>
<dbReference type="InterPro" id="IPR037185">
    <property type="entry name" value="EmrE-like"/>
</dbReference>
<keyword evidence="5 6" id="KW-0472">Membrane</keyword>
<dbReference type="EMBL" id="JADIMQ010000112">
    <property type="protein sequence ID" value="MBO8449199.1"/>
    <property type="molecule type" value="Genomic_DNA"/>
</dbReference>
<keyword evidence="4 6" id="KW-1133">Transmembrane helix</keyword>
<evidence type="ECO:0000256" key="2">
    <source>
        <dbReference type="ARBA" id="ARBA00007362"/>
    </source>
</evidence>
<comment type="subcellular location">
    <subcellularLocation>
        <location evidence="1">Membrane</location>
        <topology evidence="1">Multi-pass membrane protein</topology>
    </subcellularLocation>
</comment>
<name>A0A9D9EQ44_9BACT</name>
<dbReference type="PANTHER" id="PTHR32322">
    <property type="entry name" value="INNER MEMBRANE TRANSPORTER"/>
    <property type="match status" value="1"/>
</dbReference>
<evidence type="ECO:0000313" key="8">
    <source>
        <dbReference type="EMBL" id="MBO8449199.1"/>
    </source>
</evidence>
<dbReference type="GO" id="GO:0016020">
    <property type="term" value="C:membrane"/>
    <property type="evidence" value="ECO:0007669"/>
    <property type="project" value="UniProtKB-SubCell"/>
</dbReference>
<evidence type="ECO:0000256" key="1">
    <source>
        <dbReference type="ARBA" id="ARBA00004141"/>
    </source>
</evidence>
<comment type="similarity">
    <text evidence="2">Belongs to the EamA transporter family.</text>
</comment>
<dbReference type="Pfam" id="PF00892">
    <property type="entry name" value="EamA"/>
    <property type="match status" value="2"/>
</dbReference>
<keyword evidence="3 6" id="KW-0812">Transmembrane</keyword>